<keyword evidence="1" id="KW-0805">Transcription regulation</keyword>
<proteinExistence type="predicted"/>
<dbReference type="GO" id="GO:0003700">
    <property type="term" value="F:DNA-binding transcription factor activity"/>
    <property type="evidence" value="ECO:0007669"/>
    <property type="project" value="InterPro"/>
</dbReference>
<dbReference type="PANTHER" id="PTHR44846:SF1">
    <property type="entry name" value="MANNOSYL-D-GLYCERATE TRANSPORT_METABOLISM SYSTEM REPRESSOR MNGR-RELATED"/>
    <property type="match status" value="1"/>
</dbReference>
<feature type="domain" description="HTH gntR-type" evidence="4">
    <location>
        <begin position="3"/>
        <end position="71"/>
    </location>
</feature>
<dbReference type="InterPro" id="IPR012702">
    <property type="entry name" value="CP_lyase_PhnF"/>
</dbReference>
<dbReference type="InterPro" id="IPR011663">
    <property type="entry name" value="UTRA"/>
</dbReference>
<dbReference type="GO" id="GO:0003677">
    <property type="term" value="F:DNA binding"/>
    <property type="evidence" value="ECO:0007669"/>
    <property type="project" value="UniProtKB-KW"/>
</dbReference>
<dbReference type="Proteomes" id="UP000198440">
    <property type="component" value="Unassembled WGS sequence"/>
</dbReference>
<dbReference type="EMBL" id="FZON01000062">
    <property type="protein sequence ID" value="SNT14515.1"/>
    <property type="molecule type" value="Genomic_DNA"/>
</dbReference>
<protein>
    <submittedName>
        <fullName evidence="5">GntR family transcriptional regulator, phosphonate transport system regulatory protein</fullName>
    </submittedName>
</protein>
<dbReference type="InterPro" id="IPR028978">
    <property type="entry name" value="Chorismate_lyase_/UTRA_dom_sf"/>
</dbReference>
<dbReference type="Pfam" id="PF00392">
    <property type="entry name" value="GntR"/>
    <property type="match status" value="1"/>
</dbReference>
<dbReference type="SUPFAM" id="SSF46785">
    <property type="entry name" value="Winged helix' DNA-binding domain"/>
    <property type="match status" value="1"/>
</dbReference>
<dbReference type="PANTHER" id="PTHR44846">
    <property type="entry name" value="MANNOSYL-D-GLYCERATE TRANSPORT/METABOLISM SYSTEM REPRESSOR MNGR-RELATED"/>
    <property type="match status" value="1"/>
</dbReference>
<evidence type="ECO:0000256" key="3">
    <source>
        <dbReference type="ARBA" id="ARBA00023163"/>
    </source>
</evidence>
<accession>A0A239K8T1</accession>
<dbReference type="Gene3D" id="3.40.1410.10">
    <property type="entry name" value="Chorismate lyase-like"/>
    <property type="match status" value="1"/>
</dbReference>
<dbReference type="PROSITE" id="PS50949">
    <property type="entry name" value="HTH_GNTR"/>
    <property type="match status" value="1"/>
</dbReference>
<name>A0A239K8T1_9RHOB</name>
<keyword evidence="2" id="KW-0238">DNA-binding</keyword>
<dbReference type="OrthoDB" id="5454556at2"/>
<dbReference type="NCBIfam" id="TIGR02325">
    <property type="entry name" value="C_P_lyase_phnF"/>
    <property type="match status" value="1"/>
</dbReference>
<organism evidence="5 6">
    <name type="scientific">Antarctobacter heliothermus</name>
    <dbReference type="NCBI Taxonomy" id="74033"/>
    <lineage>
        <taxon>Bacteria</taxon>
        <taxon>Pseudomonadati</taxon>
        <taxon>Pseudomonadota</taxon>
        <taxon>Alphaproteobacteria</taxon>
        <taxon>Rhodobacterales</taxon>
        <taxon>Roseobacteraceae</taxon>
        <taxon>Antarctobacter</taxon>
    </lineage>
</organism>
<dbReference type="InterPro" id="IPR036388">
    <property type="entry name" value="WH-like_DNA-bd_sf"/>
</dbReference>
<dbReference type="CDD" id="cd07377">
    <property type="entry name" value="WHTH_GntR"/>
    <property type="match status" value="1"/>
</dbReference>
<dbReference type="SMART" id="SM00866">
    <property type="entry name" value="UTRA"/>
    <property type="match status" value="1"/>
</dbReference>
<dbReference type="Pfam" id="PF07702">
    <property type="entry name" value="UTRA"/>
    <property type="match status" value="1"/>
</dbReference>
<dbReference type="SMART" id="SM00345">
    <property type="entry name" value="HTH_GNTR"/>
    <property type="match status" value="1"/>
</dbReference>
<evidence type="ECO:0000313" key="6">
    <source>
        <dbReference type="Proteomes" id="UP000198440"/>
    </source>
</evidence>
<dbReference type="PRINTS" id="PR00035">
    <property type="entry name" value="HTHGNTR"/>
</dbReference>
<sequence length="239" mass="26483">MSSITWTSIRDALSDDIARGDLQPGDRIPTEPELAERFGMGRHSVRRAIGELAKQGKLSVEQGRGTFVGAPQMLHYELGKRTRLRSSLDGKDVDISRALLSAKITVAPDRVRAALRLDRGAQVAHARRITSANEVPIAFGSAFHGVDRFPAFLERRAVFGSVTQTYRSYGIDDYIRLETTLHSRQARPDEARMLRQHPDLSVTVIRAVDALPDGTPISMSEVIWAASRVKFTIVSDAYD</sequence>
<dbReference type="Gene3D" id="1.10.10.10">
    <property type="entry name" value="Winged helix-like DNA-binding domain superfamily/Winged helix DNA-binding domain"/>
    <property type="match status" value="1"/>
</dbReference>
<evidence type="ECO:0000313" key="5">
    <source>
        <dbReference type="EMBL" id="SNT14515.1"/>
    </source>
</evidence>
<evidence type="ECO:0000256" key="2">
    <source>
        <dbReference type="ARBA" id="ARBA00023125"/>
    </source>
</evidence>
<gene>
    <name evidence="5" type="ORF">SAMN04488078_106214</name>
</gene>
<dbReference type="GO" id="GO:0045892">
    <property type="term" value="P:negative regulation of DNA-templated transcription"/>
    <property type="evidence" value="ECO:0007669"/>
    <property type="project" value="TreeGrafter"/>
</dbReference>
<dbReference type="SUPFAM" id="SSF64288">
    <property type="entry name" value="Chorismate lyase-like"/>
    <property type="match status" value="1"/>
</dbReference>
<keyword evidence="3" id="KW-0804">Transcription</keyword>
<dbReference type="InterPro" id="IPR050679">
    <property type="entry name" value="Bact_HTH_transcr_reg"/>
</dbReference>
<dbReference type="RefSeq" id="WP_089279910.1">
    <property type="nucleotide sequence ID" value="NZ_FZON01000062.1"/>
</dbReference>
<evidence type="ECO:0000256" key="1">
    <source>
        <dbReference type="ARBA" id="ARBA00023015"/>
    </source>
</evidence>
<reference evidence="5 6" key="1">
    <citation type="submission" date="2017-06" db="EMBL/GenBank/DDBJ databases">
        <authorList>
            <person name="Kim H.J."/>
            <person name="Triplett B.A."/>
        </authorList>
    </citation>
    <scope>NUCLEOTIDE SEQUENCE [LARGE SCALE GENOMIC DNA]</scope>
    <source>
        <strain evidence="5 6">DSM 11445</strain>
    </source>
</reference>
<dbReference type="AlphaFoldDB" id="A0A239K8T1"/>
<dbReference type="InterPro" id="IPR036390">
    <property type="entry name" value="WH_DNA-bd_sf"/>
</dbReference>
<dbReference type="InterPro" id="IPR000524">
    <property type="entry name" value="Tscrpt_reg_HTH_GntR"/>
</dbReference>
<evidence type="ECO:0000259" key="4">
    <source>
        <dbReference type="PROSITE" id="PS50949"/>
    </source>
</evidence>